<evidence type="ECO:0000313" key="13">
    <source>
        <dbReference type="EMBL" id="GIQ70600.1"/>
    </source>
</evidence>
<evidence type="ECO:0000256" key="3">
    <source>
        <dbReference type="ARBA" id="ARBA00022500"/>
    </source>
</evidence>
<keyword evidence="6 10" id="KW-0472">Membrane</keyword>
<comment type="similarity">
    <text evidence="8">Belongs to the methyl-accepting chemotaxis (MCP) protein family.</text>
</comment>
<dbReference type="GO" id="GO:0006935">
    <property type="term" value="P:chemotaxis"/>
    <property type="evidence" value="ECO:0007669"/>
    <property type="project" value="UniProtKB-KW"/>
</dbReference>
<dbReference type="EMBL" id="BOVK01000052">
    <property type="protein sequence ID" value="GIQ70600.1"/>
    <property type="molecule type" value="Genomic_DNA"/>
</dbReference>
<dbReference type="PROSITE" id="PS50111">
    <property type="entry name" value="CHEMOTAXIS_TRANSDUC_2"/>
    <property type="match status" value="1"/>
</dbReference>
<evidence type="ECO:0000256" key="4">
    <source>
        <dbReference type="ARBA" id="ARBA00022692"/>
    </source>
</evidence>
<dbReference type="GO" id="GO:0005886">
    <property type="term" value="C:plasma membrane"/>
    <property type="evidence" value="ECO:0007669"/>
    <property type="project" value="UniProtKB-SubCell"/>
</dbReference>
<keyword evidence="2" id="KW-1003">Cell membrane</keyword>
<evidence type="ECO:0000256" key="10">
    <source>
        <dbReference type="SAM" id="Phobius"/>
    </source>
</evidence>
<dbReference type="PANTHER" id="PTHR32089">
    <property type="entry name" value="METHYL-ACCEPTING CHEMOTAXIS PROTEIN MCPB"/>
    <property type="match status" value="1"/>
</dbReference>
<dbReference type="RefSeq" id="WP_213413418.1">
    <property type="nucleotide sequence ID" value="NZ_BOVK01000052.1"/>
</dbReference>
<evidence type="ECO:0000256" key="5">
    <source>
        <dbReference type="ARBA" id="ARBA00022989"/>
    </source>
</evidence>
<protein>
    <submittedName>
        <fullName evidence="13">Methyl-accepting chemotaxis protein</fullName>
    </submittedName>
</protein>
<dbReference type="Pfam" id="PF02743">
    <property type="entry name" value="dCache_1"/>
    <property type="match status" value="1"/>
</dbReference>
<proteinExistence type="inferred from homology"/>
<evidence type="ECO:0000256" key="7">
    <source>
        <dbReference type="ARBA" id="ARBA00023224"/>
    </source>
</evidence>
<accession>A0A8J4H6H2</accession>
<keyword evidence="3" id="KW-0145">Chemotaxis</keyword>
<dbReference type="SUPFAM" id="SSF58104">
    <property type="entry name" value="Methyl-accepting chemotaxis protein (MCP) signaling domain"/>
    <property type="match status" value="1"/>
</dbReference>
<evidence type="ECO:0000259" key="12">
    <source>
        <dbReference type="PROSITE" id="PS50885"/>
    </source>
</evidence>
<evidence type="ECO:0000259" key="11">
    <source>
        <dbReference type="PROSITE" id="PS50111"/>
    </source>
</evidence>
<dbReference type="InterPro" id="IPR033479">
    <property type="entry name" value="dCache_1"/>
</dbReference>
<name>A0A8J4H6H2_9BACL</name>
<dbReference type="InterPro" id="IPR003660">
    <property type="entry name" value="HAMP_dom"/>
</dbReference>
<feature type="transmembrane region" description="Helical" evidence="10">
    <location>
        <begin position="49"/>
        <end position="73"/>
    </location>
</feature>
<evidence type="ECO:0000256" key="1">
    <source>
        <dbReference type="ARBA" id="ARBA00004651"/>
    </source>
</evidence>
<dbReference type="SMART" id="SM00304">
    <property type="entry name" value="HAMP"/>
    <property type="match status" value="2"/>
</dbReference>
<feature type="domain" description="Methyl-accepting transducer" evidence="11">
    <location>
        <begin position="431"/>
        <end position="681"/>
    </location>
</feature>
<evidence type="ECO:0000313" key="14">
    <source>
        <dbReference type="Proteomes" id="UP000677918"/>
    </source>
</evidence>
<dbReference type="Proteomes" id="UP000677918">
    <property type="component" value="Unassembled WGS sequence"/>
</dbReference>
<evidence type="ECO:0000256" key="6">
    <source>
        <dbReference type="ARBA" id="ARBA00023136"/>
    </source>
</evidence>
<keyword evidence="4 10" id="KW-0812">Transmembrane</keyword>
<sequence length="717" mass="78301">MTIRKKKLSAQAQIRQDMKAITAADDPSTPSPDSFRSEMKTRFNPFRTIGGKLFTVFMVFIVVLVSGAGIYSYNTSKSTLSEEVTVYTEQALGQVTDNLELILKQYVDLTMLLVTDREVSNAITVMSDSSVSSYERLESSRNLDNKLASFALSDSSINAIFYFNMNGELASSYSTLAIDGSVQEEPWFVQALEANGAAVWLGMNPDILQDRNGGSTFGVVRLLKDVYSRNSGVLYLQLNKNVLAEQMMKLKLGDSGSLHVVNESREILFGAHTEQHEGLLEAVTQADMETMSSAGDSLRSYQRNGLLYMQSKLDGLDWHLIGAVPVNELTQSANKILNGTFTMIGLAVLISVIVGIGMMRWIGGPLIRLRNLMNEGERGNLTVRTEVRSKDEIGQVGESFNRMMEQIQKLVQQTNSSAQEVLNTASELTDVSRRTSHSSKEISLATEQIAEGAMTLATEAERGNGISIELGDQMQHVLKANAAMGQSAAGVRELSEQGTSLMGALIGKTEQTEQMTRSLVEKVDRLKASTSSIRRILDVLNGIAQQTNILSLNATIEAARAGAAGKGFMVVADEIRKLADQSRQSIDSVGEMTNAIQAEMEETVAVLSEAYPIFQEQISSVNQTSSMFHEVRNEMEAFTAKLDQVTASLRTLEHSQRTLSEAMSSVSAVSEESSATSEQVASLSSEQLNSSEGLVRLAEKLEQLSEALQKSLARFSI</sequence>
<keyword evidence="14" id="KW-1185">Reference proteome</keyword>
<comment type="subcellular location">
    <subcellularLocation>
        <location evidence="1">Cell membrane</location>
        <topology evidence="1">Multi-pass membrane protein</topology>
    </subcellularLocation>
</comment>
<keyword evidence="7 9" id="KW-0807">Transducer</keyword>
<dbReference type="PROSITE" id="PS50885">
    <property type="entry name" value="HAMP"/>
    <property type="match status" value="1"/>
</dbReference>
<evidence type="ECO:0000256" key="2">
    <source>
        <dbReference type="ARBA" id="ARBA00022475"/>
    </source>
</evidence>
<dbReference type="AlphaFoldDB" id="A0A8J4H6H2"/>
<gene>
    <name evidence="13" type="ORF">XYCOK13_34240</name>
</gene>
<feature type="transmembrane region" description="Helical" evidence="10">
    <location>
        <begin position="341"/>
        <end position="363"/>
    </location>
</feature>
<dbReference type="GO" id="GO:0007165">
    <property type="term" value="P:signal transduction"/>
    <property type="evidence" value="ECO:0007669"/>
    <property type="project" value="UniProtKB-KW"/>
</dbReference>
<comment type="caution">
    <text evidence="13">The sequence shown here is derived from an EMBL/GenBank/DDBJ whole genome shotgun (WGS) entry which is preliminary data.</text>
</comment>
<dbReference type="Pfam" id="PF00672">
    <property type="entry name" value="HAMP"/>
    <property type="match status" value="1"/>
</dbReference>
<feature type="domain" description="HAMP" evidence="12">
    <location>
        <begin position="360"/>
        <end position="412"/>
    </location>
</feature>
<reference evidence="13" key="1">
    <citation type="submission" date="2021-04" db="EMBL/GenBank/DDBJ databases">
        <title>Draft genome sequence of Xylanibacillus composti strain K13.</title>
        <authorList>
            <person name="Uke A."/>
            <person name="Chhe C."/>
            <person name="Baramee S."/>
            <person name="Kosugi A."/>
        </authorList>
    </citation>
    <scope>NUCLEOTIDE SEQUENCE</scope>
    <source>
        <strain evidence="13">K13</strain>
    </source>
</reference>
<dbReference type="SMART" id="SM00283">
    <property type="entry name" value="MA"/>
    <property type="match status" value="1"/>
</dbReference>
<dbReference type="Gene3D" id="3.30.450.20">
    <property type="entry name" value="PAS domain"/>
    <property type="match status" value="1"/>
</dbReference>
<dbReference type="CDD" id="cd06225">
    <property type="entry name" value="HAMP"/>
    <property type="match status" value="1"/>
</dbReference>
<evidence type="ECO:0000256" key="9">
    <source>
        <dbReference type="PROSITE-ProRule" id="PRU00284"/>
    </source>
</evidence>
<evidence type="ECO:0000256" key="8">
    <source>
        <dbReference type="ARBA" id="ARBA00029447"/>
    </source>
</evidence>
<dbReference type="PANTHER" id="PTHR32089:SF112">
    <property type="entry name" value="LYSOZYME-LIKE PROTEIN-RELATED"/>
    <property type="match status" value="1"/>
</dbReference>
<dbReference type="Gene3D" id="1.10.287.950">
    <property type="entry name" value="Methyl-accepting chemotaxis protein"/>
    <property type="match status" value="1"/>
</dbReference>
<organism evidence="13 14">
    <name type="scientific">Xylanibacillus composti</name>
    <dbReference type="NCBI Taxonomy" id="1572762"/>
    <lineage>
        <taxon>Bacteria</taxon>
        <taxon>Bacillati</taxon>
        <taxon>Bacillota</taxon>
        <taxon>Bacilli</taxon>
        <taxon>Bacillales</taxon>
        <taxon>Paenibacillaceae</taxon>
        <taxon>Xylanibacillus</taxon>
    </lineage>
</organism>
<dbReference type="Pfam" id="PF00015">
    <property type="entry name" value="MCPsignal"/>
    <property type="match status" value="1"/>
</dbReference>
<keyword evidence="5 10" id="KW-1133">Transmembrane helix</keyword>
<dbReference type="InterPro" id="IPR004089">
    <property type="entry name" value="MCPsignal_dom"/>
</dbReference>